<dbReference type="InterPro" id="IPR023606">
    <property type="entry name" value="CoA-Trfase_III_dom_1_sf"/>
</dbReference>
<dbReference type="Gene3D" id="3.30.1540.10">
    <property type="entry name" value="formyl-coa transferase, domain 3"/>
    <property type="match status" value="1"/>
</dbReference>
<proteinExistence type="predicted"/>
<dbReference type="PANTHER" id="PTHR48207">
    <property type="entry name" value="SUCCINATE--HYDROXYMETHYLGLUTARATE COA-TRANSFERASE"/>
    <property type="match status" value="1"/>
</dbReference>
<dbReference type="EMBL" id="BAAAPB010000001">
    <property type="protein sequence ID" value="GAA1947899.1"/>
    <property type="molecule type" value="Genomic_DNA"/>
</dbReference>
<accession>A0ABN2QBY7</accession>
<dbReference type="SUPFAM" id="SSF89796">
    <property type="entry name" value="CoA-transferase family III (CaiB/BaiF)"/>
    <property type="match status" value="1"/>
</dbReference>
<keyword evidence="1 3" id="KW-0808">Transferase</keyword>
<dbReference type="GO" id="GO:0016740">
    <property type="term" value="F:transferase activity"/>
    <property type="evidence" value="ECO:0007669"/>
    <property type="project" value="UniProtKB-KW"/>
</dbReference>
<dbReference type="InterPro" id="IPR050483">
    <property type="entry name" value="CoA-transferase_III_domain"/>
</dbReference>
<reference evidence="3 4" key="1">
    <citation type="journal article" date="2019" name="Int. J. Syst. Evol. Microbiol.">
        <title>The Global Catalogue of Microorganisms (GCM) 10K type strain sequencing project: providing services to taxonomists for standard genome sequencing and annotation.</title>
        <authorList>
            <consortium name="The Broad Institute Genomics Platform"/>
            <consortium name="The Broad Institute Genome Sequencing Center for Infectious Disease"/>
            <person name="Wu L."/>
            <person name="Ma J."/>
        </authorList>
    </citation>
    <scope>NUCLEOTIDE SEQUENCE [LARGE SCALE GENOMIC DNA]</scope>
    <source>
        <strain evidence="3 4">JCM 15309</strain>
    </source>
</reference>
<evidence type="ECO:0000256" key="1">
    <source>
        <dbReference type="ARBA" id="ARBA00022679"/>
    </source>
</evidence>
<evidence type="ECO:0000256" key="2">
    <source>
        <dbReference type="SAM" id="MobiDB-lite"/>
    </source>
</evidence>
<dbReference type="PANTHER" id="PTHR48207:SF3">
    <property type="entry name" value="SUCCINATE--HYDROXYMETHYLGLUTARATE COA-TRANSFERASE"/>
    <property type="match status" value="1"/>
</dbReference>
<dbReference type="InterPro" id="IPR003673">
    <property type="entry name" value="CoA-Trfase_fam_III"/>
</dbReference>
<protein>
    <submittedName>
        <fullName evidence="3">CoA transferase</fullName>
    </submittedName>
</protein>
<keyword evidence="4" id="KW-1185">Reference proteome</keyword>
<organism evidence="3 4">
    <name type="scientific">Nocardioides panacihumi</name>
    <dbReference type="NCBI Taxonomy" id="400774"/>
    <lineage>
        <taxon>Bacteria</taxon>
        <taxon>Bacillati</taxon>
        <taxon>Actinomycetota</taxon>
        <taxon>Actinomycetes</taxon>
        <taxon>Propionibacteriales</taxon>
        <taxon>Nocardioidaceae</taxon>
        <taxon>Nocardioides</taxon>
    </lineage>
</organism>
<dbReference type="Proteomes" id="UP001500571">
    <property type="component" value="Unassembled WGS sequence"/>
</dbReference>
<dbReference type="Gene3D" id="3.40.50.10540">
    <property type="entry name" value="Crotonobetainyl-coa:carnitine coa-transferase, domain 1"/>
    <property type="match status" value="1"/>
</dbReference>
<sequence length="380" mass="40102">MTDTRGSGGALAGVRVVDLSRVLAGPYCAQLLGDHGADVVKVEPPVGDLTRTWGPSRADGVSAYYAGLNRNKRHLVADLTRSEGRDLVLGLLADADVVVENFKPGTLERWGLAADDLMASLPRLVWCRVTAFGADDPLAGQPGYDAVIQAHAGLMHLNGDPQGPPTRWPVPIADLTTALHAFSGVLLALQERERSGRGQMVEISLYDAALSLLHPAAASYFMTGVPPSRLGSAHPDIAPCETFRSPLGELYVAAGSDRQFSVLVDVLGAPALAADPRFATNADRLRHRHELNAELAGLIGRLDPSTDIATELIARGVPASLVRPVEAVLAALELAERGMVAELDGLRMLGIPVHLSRTPGSIRTPPRAVGADVPREATPA</sequence>
<dbReference type="Pfam" id="PF02515">
    <property type="entry name" value="CoA_transf_3"/>
    <property type="match status" value="1"/>
</dbReference>
<name>A0ABN2QBY7_9ACTN</name>
<gene>
    <name evidence="3" type="ORF">GCM10009798_03790</name>
</gene>
<dbReference type="InterPro" id="IPR044855">
    <property type="entry name" value="CoA-Trfase_III_dom3_sf"/>
</dbReference>
<comment type="caution">
    <text evidence="3">The sequence shown here is derived from an EMBL/GenBank/DDBJ whole genome shotgun (WGS) entry which is preliminary data.</text>
</comment>
<evidence type="ECO:0000313" key="3">
    <source>
        <dbReference type="EMBL" id="GAA1947899.1"/>
    </source>
</evidence>
<feature type="region of interest" description="Disordered" evidence="2">
    <location>
        <begin position="360"/>
        <end position="380"/>
    </location>
</feature>
<evidence type="ECO:0000313" key="4">
    <source>
        <dbReference type="Proteomes" id="UP001500571"/>
    </source>
</evidence>
<dbReference type="RefSeq" id="WP_344041839.1">
    <property type="nucleotide sequence ID" value="NZ_BAAAPB010000001.1"/>
</dbReference>